<proteinExistence type="predicted"/>
<keyword evidence="3" id="KW-1185">Reference proteome</keyword>
<evidence type="ECO:0000256" key="1">
    <source>
        <dbReference type="SAM" id="Phobius"/>
    </source>
</evidence>
<dbReference type="AlphaFoldDB" id="A0A6P1SXG9"/>
<evidence type="ECO:0000313" key="2">
    <source>
        <dbReference type="EMBL" id="QHQ34457.1"/>
    </source>
</evidence>
<gene>
    <name evidence="2" type="ORF">GO499_04285</name>
</gene>
<protein>
    <submittedName>
        <fullName evidence="2">Uncharacterized protein</fullName>
    </submittedName>
</protein>
<keyword evidence="1" id="KW-0812">Transmembrane</keyword>
<feature type="transmembrane region" description="Helical" evidence="1">
    <location>
        <begin position="36"/>
        <end position="56"/>
    </location>
</feature>
<keyword evidence="1" id="KW-0472">Membrane</keyword>
<dbReference type="Proteomes" id="UP000464495">
    <property type="component" value="Chromosome"/>
</dbReference>
<sequence>MSTETIKEDLLAASEASKEFIAEFFYAPMGVEASPLLTSVTLYGLLAILAFALYRISKPAPHPRYRKHVEYDFGRNK</sequence>
<evidence type="ECO:0000313" key="3">
    <source>
        <dbReference type="Proteomes" id="UP000464495"/>
    </source>
</evidence>
<dbReference type="RefSeq" id="WP_161861026.1">
    <property type="nucleotide sequence ID" value="NZ_CP046620.1"/>
</dbReference>
<name>A0A6P1SXG9_9RHOB</name>
<dbReference type="KEGG" id="amaq:GO499_04285"/>
<reference evidence="2 3" key="1">
    <citation type="submission" date="2019-12" db="EMBL/GenBank/DDBJ databases">
        <title>Complete genome sequence of Algicella marina strain 9Alg 56(T) isolated from the red alga Tichocarpus crinitus.</title>
        <authorList>
            <person name="Kim S.-G."/>
            <person name="Nedashkovskaya O.I."/>
        </authorList>
    </citation>
    <scope>NUCLEOTIDE SEQUENCE [LARGE SCALE GENOMIC DNA]</scope>
    <source>
        <strain evidence="2 3">9Alg 56</strain>
    </source>
</reference>
<organism evidence="2 3">
    <name type="scientific">Algicella marina</name>
    <dbReference type="NCBI Taxonomy" id="2683284"/>
    <lineage>
        <taxon>Bacteria</taxon>
        <taxon>Pseudomonadati</taxon>
        <taxon>Pseudomonadota</taxon>
        <taxon>Alphaproteobacteria</taxon>
        <taxon>Rhodobacterales</taxon>
        <taxon>Paracoccaceae</taxon>
        <taxon>Algicella</taxon>
    </lineage>
</organism>
<accession>A0A6P1SXG9</accession>
<keyword evidence="1" id="KW-1133">Transmembrane helix</keyword>
<dbReference type="EMBL" id="CP046620">
    <property type="protein sequence ID" value="QHQ34457.1"/>
    <property type="molecule type" value="Genomic_DNA"/>
</dbReference>